<sequence>TYTGAAAINGSVNNGGNVVTGNIDGDPLFVAWGSFSPTNPIYVDVNTTSESQTGSENEPFDVIFEALIQYDYSLGQGSPCIGAGLVDENEVDIGAFPEASSYLPKGNDAVKVNVEEGTYYEANLILNHSVTIDGNNVAKVIGLPLNIDGLPPEFLREEGSNFTIFYAETGSTIEAFAEIADGRVGVFVGPGFAPTIRNCTFTGPLRDPDKYLEDCKDPEENKNSDGIVCFRSAPLIQGNTFQTDLGNGGAPC</sequence>
<reference evidence="1" key="1">
    <citation type="journal article" date="2014" name="Front. Microbiol.">
        <title>High frequency of phylogenetically diverse reductive dehalogenase-homologous genes in deep subseafloor sedimentary metagenomes.</title>
        <authorList>
            <person name="Kawai M."/>
            <person name="Futagami T."/>
            <person name="Toyoda A."/>
            <person name="Takaki Y."/>
            <person name="Nishi S."/>
            <person name="Hori S."/>
            <person name="Arai W."/>
            <person name="Tsubouchi T."/>
            <person name="Morono Y."/>
            <person name="Uchiyama I."/>
            <person name="Ito T."/>
            <person name="Fujiyama A."/>
            <person name="Inagaki F."/>
            <person name="Takami H."/>
        </authorList>
    </citation>
    <scope>NUCLEOTIDE SEQUENCE</scope>
    <source>
        <strain evidence="1">Expedition CK06-06</strain>
    </source>
</reference>
<feature type="non-terminal residue" evidence="1">
    <location>
        <position position="252"/>
    </location>
</feature>
<comment type="caution">
    <text evidence="1">The sequence shown here is derived from an EMBL/GenBank/DDBJ whole genome shotgun (WGS) entry which is preliminary data.</text>
</comment>
<proteinExistence type="predicted"/>
<dbReference type="AlphaFoldDB" id="X1TIV6"/>
<evidence type="ECO:0000313" key="1">
    <source>
        <dbReference type="EMBL" id="GAJ05214.1"/>
    </source>
</evidence>
<gene>
    <name evidence="1" type="ORF">S12H4_46764</name>
</gene>
<protein>
    <submittedName>
        <fullName evidence="1">Uncharacterized protein</fullName>
    </submittedName>
</protein>
<dbReference type="SUPFAM" id="SSF51126">
    <property type="entry name" value="Pectin lyase-like"/>
    <property type="match status" value="1"/>
</dbReference>
<organism evidence="1">
    <name type="scientific">marine sediment metagenome</name>
    <dbReference type="NCBI Taxonomy" id="412755"/>
    <lineage>
        <taxon>unclassified sequences</taxon>
        <taxon>metagenomes</taxon>
        <taxon>ecological metagenomes</taxon>
    </lineage>
</organism>
<name>X1TIV6_9ZZZZ</name>
<feature type="non-terminal residue" evidence="1">
    <location>
        <position position="1"/>
    </location>
</feature>
<dbReference type="InterPro" id="IPR011050">
    <property type="entry name" value="Pectin_lyase_fold/virulence"/>
</dbReference>
<dbReference type="EMBL" id="BARW01029054">
    <property type="protein sequence ID" value="GAJ05214.1"/>
    <property type="molecule type" value="Genomic_DNA"/>
</dbReference>
<accession>X1TIV6</accession>